<evidence type="ECO:0000259" key="8">
    <source>
        <dbReference type="PROSITE" id="PS50111"/>
    </source>
</evidence>
<feature type="domain" description="HAMP" evidence="9">
    <location>
        <begin position="217"/>
        <end position="275"/>
    </location>
</feature>
<dbReference type="EMBL" id="JAAAMU010000011">
    <property type="protein sequence ID" value="NBC71390.1"/>
    <property type="molecule type" value="Genomic_DNA"/>
</dbReference>
<comment type="caution">
    <text evidence="10">The sequence shown here is derived from an EMBL/GenBank/DDBJ whole genome shotgun (WGS) entry which is preliminary data.</text>
</comment>
<dbReference type="Proteomes" id="UP000558113">
    <property type="component" value="Unassembled WGS sequence"/>
</dbReference>
<comment type="subcellular location">
    <subcellularLocation>
        <location evidence="1">Cell membrane</location>
    </subcellularLocation>
</comment>
<dbReference type="GO" id="GO:0006935">
    <property type="term" value="P:chemotaxis"/>
    <property type="evidence" value="ECO:0007669"/>
    <property type="project" value="InterPro"/>
</dbReference>
<evidence type="ECO:0000256" key="3">
    <source>
        <dbReference type="ARBA" id="ARBA00023136"/>
    </source>
</evidence>
<dbReference type="SUPFAM" id="SSF58104">
    <property type="entry name" value="Methyl-accepting chemotaxis protein (MCP) signaling domain"/>
    <property type="match status" value="1"/>
</dbReference>
<dbReference type="RefSeq" id="WP_161701310.1">
    <property type="nucleotide sequence ID" value="NZ_JAAAMU010000011.1"/>
</dbReference>
<dbReference type="PROSITE" id="PS50111">
    <property type="entry name" value="CHEMOTAXIS_TRANSDUC_2"/>
    <property type="match status" value="1"/>
</dbReference>
<evidence type="ECO:0000256" key="4">
    <source>
        <dbReference type="ARBA" id="ARBA00023224"/>
    </source>
</evidence>
<dbReference type="PRINTS" id="PR00260">
    <property type="entry name" value="CHEMTRNSDUCR"/>
</dbReference>
<reference evidence="10 11" key="1">
    <citation type="submission" date="2020-01" db="EMBL/GenBank/DDBJ databases">
        <title>Paenibacillus soybeanensis sp. nov. isolated from the nodules of soybean (Glycine max(L.) Merr).</title>
        <authorList>
            <person name="Wang H."/>
        </authorList>
    </citation>
    <scope>NUCLEOTIDE SEQUENCE [LARGE SCALE GENOMIC DNA]</scope>
    <source>
        <strain evidence="10 11">DSM 23054</strain>
    </source>
</reference>
<evidence type="ECO:0000256" key="7">
    <source>
        <dbReference type="SAM" id="Phobius"/>
    </source>
</evidence>
<dbReference type="SMART" id="SM00304">
    <property type="entry name" value="HAMP"/>
    <property type="match status" value="1"/>
</dbReference>
<dbReference type="PANTHER" id="PTHR32089:SF112">
    <property type="entry name" value="LYSOZYME-LIKE PROTEIN-RELATED"/>
    <property type="match status" value="1"/>
</dbReference>
<keyword evidence="11" id="KW-1185">Reference proteome</keyword>
<dbReference type="GO" id="GO:0005886">
    <property type="term" value="C:plasma membrane"/>
    <property type="evidence" value="ECO:0007669"/>
    <property type="project" value="UniProtKB-SubCell"/>
</dbReference>
<dbReference type="InterPro" id="IPR003660">
    <property type="entry name" value="HAMP_dom"/>
</dbReference>
<evidence type="ECO:0000256" key="2">
    <source>
        <dbReference type="ARBA" id="ARBA00022475"/>
    </source>
</evidence>
<dbReference type="CDD" id="cd06225">
    <property type="entry name" value="HAMP"/>
    <property type="match status" value="1"/>
</dbReference>
<comment type="similarity">
    <text evidence="5">Belongs to the methyl-accepting chemotaxis (MCP) protein family.</text>
</comment>
<keyword evidence="2" id="KW-1003">Cell membrane</keyword>
<evidence type="ECO:0000256" key="1">
    <source>
        <dbReference type="ARBA" id="ARBA00004236"/>
    </source>
</evidence>
<gene>
    <name evidence="10" type="ORF">GT003_20540</name>
</gene>
<protein>
    <submittedName>
        <fullName evidence="10">HAMP domain-containing protein</fullName>
    </submittedName>
</protein>
<evidence type="ECO:0000256" key="6">
    <source>
        <dbReference type="PROSITE-ProRule" id="PRU00284"/>
    </source>
</evidence>
<feature type="transmembrane region" description="Helical" evidence="7">
    <location>
        <begin position="197"/>
        <end position="217"/>
    </location>
</feature>
<dbReference type="AlphaFoldDB" id="A0A7X4YRU1"/>
<evidence type="ECO:0000313" key="10">
    <source>
        <dbReference type="EMBL" id="NBC71390.1"/>
    </source>
</evidence>
<keyword evidence="3 7" id="KW-0472">Membrane</keyword>
<dbReference type="SMART" id="SM00283">
    <property type="entry name" value="MA"/>
    <property type="match status" value="1"/>
</dbReference>
<feature type="transmembrane region" description="Helical" evidence="7">
    <location>
        <begin position="12"/>
        <end position="30"/>
    </location>
</feature>
<dbReference type="Pfam" id="PF00672">
    <property type="entry name" value="HAMP"/>
    <property type="match status" value="1"/>
</dbReference>
<dbReference type="GO" id="GO:0004888">
    <property type="term" value="F:transmembrane signaling receptor activity"/>
    <property type="evidence" value="ECO:0007669"/>
    <property type="project" value="InterPro"/>
</dbReference>
<evidence type="ECO:0000256" key="5">
    <source>
        <dbReference type="ARBA" id="ARBA00029447"/>
    </source>
</evidence>
<organism evidence="10 11">
    <name type="scientific">Paenibacillus sacheonensis</name>
    <dbReference type="NCBI Taxonomy" id="742054"/>
    <lineage>
        <taxon>Bacteria</taxon>
        <taxon>Bacillati</taxon>
        <taxon>Bacillota</taxon>
        <taxon>Bacilli</taxon>
        <taxon>Bacillales</taxon>
        <taxon>Paenibacillaceae</taxon>
        <taxon>Paenibacillus</taxon>
    </lineage>
</organism>
<dbReference type="Pfam" id="PF00015">
    <property type="entry name" value="MCPsignal"/>
    <property type="match status" value="1"/>
</dbReference>
<sequence>MFRRKGRLVFKLSIMILTILLILSSILIYLQVRSTKKASEEAIGSFSMHVAEAYAGQFDVKSYEAFLGDAKENDLYWHLRDVLNTYRLEIGALYVYTVKIDDKGKPVLLIDGQPKEADDASPIGEITDMPKDAIASVLKGQTAKSSIIHNEEYGTYLSSFAPLRNASGTIIGAIGIDTDVSVSHAIYREVMDSSTPLFILMGILTLLVFALMALFLARALRPLGIIVKSAEAIAKGDLAEAKQHLAAKRISSNDEIGQAYSAMLQMSERLGVTLGDVVRDVKATTQELVHSTDQFSSEADRMLTLNVQLEQSITHLADSAQQQRSGAADSAESMEEITLAIQRTSEASSSVSIASMAALETAEQGRNSILRLKGQVASISDVAEQTTNSVQVLNAYVQEIEPALQSITSIADQTKLLALNASIEAARAGEHGSGFAIVASEVRKLAEASSVSVAQITSLLQQIQQESALIGERMVEEAKEMFRGRELSGQVESLFNDTVDRFVFVNSHIQEISAAAEEVTASSEEVSASVEQISQISAVTAESTSFIQRMSANQLEAAKRIADTTELLKKRISVLEAAVDKFNL</sequence>
<dbReference type="InterPro" id="IPR004089">
    <property type="entry name" value="MCPsignal_dom"/>
</dbReference>
<keyword evidence="7" id="KW-0812">Transmembrane</keyword>
<evidence type="ECO:0000259" key="9">
    <source>
        <dbReference type="PROSITE" id="PS50885"/>
    </source>
</evidence>
<dbReference type="InterPro" id="IPR004090">
    <property type="entry name" value="Chemotax_Me-accpt_rcpt"/>
</dbReference>
<evidence type="ECO:0000313" key="11">
    <source>
        <dbReference type="Proteomes" id="UP000558113"/>
    </source>
</evidence>
<dbReference type="PROSITE" id="PS50885">
    <property type="entry name" value="HAMP"/>
    <property type="match status" value="1"/>
</dbReference>
<dbReference type="OrthoDB" id="369835at2"/>
<dbReference type="Gene3D" id="1.10.287.950">
    <property type="entry name" value="Methyl-accepting chemotaxis protein"/>
    <property type="match status" value="1"/>
</dbReference>
<dbReference type="InterPro" id="IPR029151">
    <property type="entry name" value="Sensor-like_sf"/>
</dbReference>
<dbReference type="GO" id="GO:0007165">
    <property type="term" value="P:signal transduction"/>
    <property type="evidence" value="ECO:0007669"/>
    <property type="project" value="UniProtKB-KW"/>
</dbReference>
<dbReference type="SUPFAM" id="SSF103190">
    <property type="entry name" value="Sensory domain-like"/>
    <property type="match status" value="1"/>
</dbReference>
<keyword evidence="4 6" id="KW-0807">Transducer</keyword>
<dbReference type="PANTHER" id="PTHR32089">
    <property type="entry name" value="METHYL-ACCEPTING CHEMOTAXIS PROTEIN MCPB"/>
    <property type="match status" value="1"/>
</dbReference>
<accession>A0A7X4YRU1</accession>
<feature type="domain" description="Methyl-accepting transducer" evidence="8">
    <location>
        <begin position="298"/>
        <end position="534"/>
    </location>
</feature>
<keyword evidence="7" id="KW-1133">Transmembrane helix</keyword>
<proteinExistence type="inferred from homology"/>
<name>A0A7X4YRU1_9BACL</name>